<evidence type="ECO:0000256" key="2">
    <source>
        <dbReference type="ARBA" id="ARBA00023004"/>
    </source>
</evidence>
<dbReference type="GO" id="GO:0051536">
    <property type="term" value="F:iron-sulfur cluster binding"/>
    <property type="evidence" value="ECO:0007669"/>
    <property type="project" value="UniProtKB-KW"/>
</dbReference>
<dbReference type="KEGG" id="tpep:A0127_03895"/>
<dbReference type="PANTHER" id="PTHR43432">
    <property type="entry name" value="SLR0285 PROTEIN"/>
    <property type="match status" value="1"/>
</dbReference>
<dbReference type="STRING" id="53952.A0127_03895"/>
<dbReference type="CDD" id="cd01335">
    <property type="entry name" value="Radical_SAM"/>
    <property type="match status" value="1"/>
</dbReference>
<dbReference type="GO" id="GO:0003824">
    <property type="term" value="F:catalytic activity"/>
    <property type="evidence" value="ECO:0007669"/>
    <property type="project" value="InterPro"/>
</dbReference>
<sequence>MNIIKTRAKSIYTPSRIPGVSWSVNQYVGCSFACSYCYAKFLTKWKDYGKWGSWVEVKVNAHELARKRVRGSVVMSTVSDPDQPIEAELKLTRRVLQYMDKRNELSILTKSPLVTRDIDLFKLFDRIEVELTINGFKGREKRLFEPLTPVQEARINALKELKEAGLKTYVFVSPIIPEVTDISSIVEETRDFADYYFFEVLNLRASGREFQRLLQEEYPESYEILTDDGKFEKFIEKLREEVKDLKVKTEGIETHKRGWELVKV</sequence>
<keyword evidence="3" id="KW-0411">Iron-sulfur</keyword>
<gene>
    <name evidence="5" type="ORF">A0127_03895</name>
</gene>
<dbReference type="InterPro" id="IPR007197">
    <property type="entry name" value="rSAM"/>
</dbReference>
<keyword evidence="6" id="KW-1185">Reference proteome</keyword>
<dbReference type="PANTHER" id="PTHR43432:SF6">
    <property type="entry name" value="RADICAL SAM CORE DOMAIN-CONTAINING PROTEIN"/>
    <property type="match status" value="1"/>
</dbReference>
<protein>
    <submittedName>
        <fullName evidence="5">Radical SAM protein</fullName>
    </submittedName>
</protein>
<evidence type="ECO:0000259" key="4">
    <source>
        <dbReference type="PROSITE" id="PS51918"/>
    </source>
</evidence>
<accession>A0A142CUC3</accession>
<keyword evidence="2" id="KW-0408">Iron</keyword>
<dbReference type="SFLD" id="SFLDS00029">
    <property type="entry name" value="Radical_SAM"/>
    <property type="match status" value="1"/>
</dbReference>
<evidence type="ECO:0000256" key="3">
    <source>
        <dbReference type="ARBA" id="ARBA00023014"/>
    </source>
</evidence>
<name>A0A142CUC3_9EURY</name>
<dbReference type="EMBL" id="CP014750">
    <property type="protein sequence ID" value="AMQ18375.1"/>
    <property type="molecule type" value="Genomic_DNA"/>
</dbReference>
<feature type="domain" description="Radical SAM core" evidence="4">
    <location>
        <begin position="16"/>
        <end position="244"/>
    </location>
</feature>
<dbReference type="OrthoDB" id="15538at2157"/>
<proteinExistence type="predicted"/>
<dbReference type="Pfam" id="PF04055">
    <property type="entry name" value="Radical_SAM"/>
    <property type="match status" value="1"/>
</dbReference>
<dbReference type="SUPFAM" id="SSF102114">
    <property type="entry name" value="Radical SAM enzymes"/>
    <property type="match status" value="1"/>
</dbReference>
<evidence type="ECO:0000313" key="5">
    <source>
        <dbReference type="EMBL" id="AMQ18375.1"/>
    </source>
</evidence>
<dbReference type="GeneID" id="27139659"/>
<evidence type="ECO:0000313" key="6">
    <source>
        <dbReference type="Proteomes" id="UP000073604"/>
    </source>
</evidence>
<dbReference type="SFLD" id="SFLDG01084">
    <property type="entry name" value="Uncharacterised_Radical_SAM_Su"/>
    <property type="match status" value="1"/>
</dbReference>
<keyword evidence="1" id="KW-0479">Metal-binding</keyword>
<dbReference type="AlphaFoldDB" id="A0A142CUC3"/>
<evidence type="ECO:0000256" key="1">
    <source>
        <dbReference type="ARBA" id="ARBA00022723"/>
    </source>
</evidence>
<dbReference type="PROSITE" id="PS51918">
    <property type="entry name" value="RADICAL_SAM"/>
    <property type="match status" value="1"/>
</dbReference>
<dbReference type="InterPro" id="IPR058240">
    <property type="entry name" value="rSAM_sf"/>
</dbReference>
<organism evidence="5 6">
    <name type="scientific">Thermococcus peptonophilus</name>
    <dbReference type="NCBI Taxonomy" id="53952"/>
    <lineage>
        <taxon>Archaea</taxon>
        <taxon>Methanobacteriati</taxon>
        <taxon>Methanobacteriota</taxon>
        <taxon>Thermococci</taxon>
        <taxon>Thermococcales</taxon>
        <taxon>Thermococcaceae</taxon>
        <taxon>Thermococcus</taxon>
    </lineage>
</organism>
<reference evidence="6" key="1">
    <citation type="submission" date="2016-03" db="EMBL/GenBank/DDBJ databases">
        <authorList>
            <person name="Oger P.M."/>
        </authorList>
    </citation>
    <scope>NUCLEOTIDE SEQUENCE [LARGE SCALE GENOMIC DNA]</scope>
    <source>
        <strain evidence="6">OG-1</strain>
    </source>
</reference>
<dbReference type="Gene3D" id="3.80.30.30">
    <property type="match status" value="1"/>
</dbReference>
<dbReference type="GO" id="GO:0046872">
    <property type="term" value="F:metal ion binding"/>
    <property type="evidence" value="ECO:0007669"/>
    <property type="project" value="UniProtKB-KW"/>
</dbReference>
<dbReference type="Proteomes" id="UP000073604">
    <property type="component" value="Chromosome"/>
</dbReference>
<dbReference type="RefSeq" id="WP_062388210.1">
    <property type="nucleotide sequence ID" value="NZ_CP014750.1"/>
</dbReference>
<dbReference type="InterPro" id="IPR040086">
    <property type="entry name" value="MJ0683-like"/>
</dbReference>